<feature type="domain" description="AAA+ ATPase" evidence="4">
    <location>
        <begin position="227"/>
        <end position="413"/>
    </location>
</feature>
<dbReference type="PANTHER" id="PTHR32039:SF7">
    <property type="entry name" value="COMPETENCE PROTEIN COMM"/>
    <property type="match status" value="1"/>
</dbReference>
<keyword evidence="6" id="KW-1185">Reference proteome</keyword>
<dbReference type="Pfam" id="PF13541">
    <property type="entry name" value="ChlI"/>
    <property type="match status" value="1"/>
</dbReference>
<evidence type="ECO:0000256" key="2">
    <source>
        <dbReference type="ARBA" id="ARBA00022741"/>
    </source>
</evidence>
<dbReference type="InterPro" id="IPR020568">
    <property type="entry name" value="Ribosomal_Su5_D2-typ_SF"/>
</dbReference>
<dbReference type="InterPro" id="IPR025158">
    <property type="entry name" value="Mg_chelat-rel_C"/>
</dbReference>
<reference evidence="6" key="1">
    <citation type="journal article" date="2019" name="Int. J. Syst. Evol. Microbiol.">
        <title>The Global Catalogue of Microorganisms (GCM) 10K type strain sequencing project: providing services to taxonomists for standard genome sequencing and annotation.</title>
        <authorList>
            <consortium name="The Broad Institute Genomics Platform"/>
            <consortium name="The Broad Institute Genome Sequencing Center for Infectious Disease"/>
            <person name="Wu L."/>
            <person name="Ma J."/>
        </authorList>
    </citation>
    <scope>NUCLEOTIDE SEQUENCE [LARGE SCALE GENOMIC DNA]</scope>
    <source>
        <strain evidence="6">CGMCC 1.6964</strain>
    </source>
</reference>
<keyword evidence="5" id="KW-0645">Protease</keyword>
<comment type="caution">
    <text evidence="5">The sequence shown here is derived from an EMBL/GenBank/DDBJ whole genome shotgun (WGS) entry which is preliminary data.</text>
</comment>
<dbReference type="Gene3D" id="3.40.50.300">
    <property type="entry name" value="P-loop containing nucleotide triphosphate hydrolases"/>
    <property type="match status" value="1"/>
</dbReference>
<protein>
    <submittedName>
        <fullName evidence="5">ATP-dependent protease</fullName>
    </submittedName>
</protein>
<dbReference type="InterPro" id="IPR027417">
    <property type="entry name" value="P-loop_NTPase"/>
</dbReference>
<proteinExistence type="inferred from homology"/>
<dbReference type="InterPro" id="IPR014721">
    <property type="entry name" value="Ribsml_uS5_D2-typ_fold_subgr"/>
</dbReference>
<dbReference type="GO" id="GO:0008233">
    <property type="term" value="F:peptidase activity"/>
    <property type="evidence" value="ECO:0007669"/>
    <property type="project" value="UniProtKB-KW"/>
</dbReference>
<dbReference type="Pfam" id="PF13335">
    <property type="entry name" value="Mg_chelatase_C"/>
    <property type="match status" value="1"/>
</dbReference>
<dbReference type="InterPro" id="IPR001208">
    <property type="entry name" value="MCM_dom"/>
</dbReference>
<dbReference type="SMART" id="SM00382">
    <property type="entry name" value="AAA"/>
    <property type="match status" value="1"/>
</dbReference>
<keyword evidence="2" id="KW-0547">Nucleotide-binding</keyword>
<gene>
    <name evidence="5" type="primary">comM</name>
    <name evidence="5" type="ORF">GCM10010969_01140</name>
</gene>
<dbReference type="InterPro" id="IPR003593">
    <property type="entry name" value="AAA+_ATPase"/>
</dbReference>
<dbReference type="Gene3D" id="3.30.230.10">
    <property type="match status" value="1"/>
</dbReference>
<evidence type="ECO:0000256" key="1">
    <source>
        <dbReference type="ARBA" id="ARBA00006354"/>
    </source>
</evidence>
<dbReference type="InterPro" id="IPR045006">
    <property type="entry name" value="CHLI-like"/>
</dbReference>
<dbReference type="InterPro" id="IPR004482">
    <property type="entry name" value="Mg_chelat-rel"/>
</dbReference>
<comment type="similarity">
    <text evidence="1">Belongs to the Mg-chelatase subunits D/I family. ComM subfamily.</text>
</comment>
<evidence type="ECO:0000259" key="4">
    <source>
        <dbReference type="SMART" id="SM00382"/>
    </source>
</evidence>
<dbReference type="RefSeq" id="WP_018975048.1">
    <property type="nucleotide sequence ID" value="NZ_BMLN01000001.1"/>
</dbReference>
<dbReference type="InterPro" id="IPR000523">
    <property type="entry name" value="Mg_chelatse_chII-like_cat_dom"/>
</dbReference>
<dbReference type="SUPFAM" id="SSF52540">
    <property type="entry name" value="P-loop containing nucleoside triphosphate hydrolases"/>
    <property type="match status" value="1"/>
</dbReference>
<dbReference type="PANTHER" id="PTHR32039">
    <property type="entry name" value="MAGNESIUM-CHELATASE SUBUNIT CHLI"/>
    <property type="match status" value="1"/>
</dbReference>
<organism evidence="5 6">
    <name type="scientific">Saccharibacillus kuerlensis</name>
    <dbReference type="NCBI Taxonomy" id="459527"/>
    <lineage>
        <taxon>Bacteria</taxon>
        <taxon>Bacillati</taxon>
        <taxon>Bacillota</taxon>
        <taxon>Bacilli</taxon>
        <taxon>Bacillales</taxon>
        <taxon>Paenibacillaceae</taxon>
        <taxon>Saccharibacillus</taxon>
    </lineage>
</organism>
<keyword evidence="3" id="KW-0067">ATP-binding</keyword>
<dbReference type="GO" id="GO:0006508">
    <property type="term" value="P:proteolysis"/>
    <property type="evidence" value="ECO:0007669"/>
    <property type="project" value="UniProtKB-KW"/>
</dbReference>
<sequence length="525" mass="56960">MYGKSYSACLYGVDGVIVEVEVDITNGLPQTAIIGLPDSAIREATDRVKAAIKNCGFRFPNRRITINLAPADLRKEGSSLDLAIALGILLTDEQLELPKGRRFVAVGELSLDGSLRPVPGVLAMADCARRQGFDAILIPPGSADEAALVDGLEVYSLPHLRLLVPESHRQELASGKEKCYPFDEAGLRFISGQPGSEVDRHSSDYEDYADVLGQEHAKRALTIAAAGMHNILLAGPPGTGKTMLIKRLPGIMPELGESEALETTKILSAAGRLQNARQGLIRRRPFRSPHHTITPSGLAGGGSIPRPGEVSLAHRGVLFLDELPEFSRGALEVLRQPLEDRTVTISRARAAFTFPAHFMLACSMNPCPCGGGREQDGQSSCSCSPLAIARYRSRISGPLLDRIDMQVEVPQPAPNERLSPGASSAELRSMVEAASLRQRERYRSLSLQCNSELSGALLRKYAAPGQEAMMMLENAIGAMGLSMRSRDRILKLALTIADLEGSDEIRTEHIAEALQYRQMDRRMPE</sequence>
<name>A0ABQ2KU58_9BACL</name>
<dbReference type="EMBL" id="BMLN01000001">
    <property type="protein sequence ID" value="GGN90521.1"/>
    <property type="molecule type" value="Genomic_DNA"/>
</dbReference>
<dbReference type="Pfam" id="PF01078">
    <property type="entry name" value="Mg_chelatase"/>
    <property type="match status" value="1"/>
</dbReference>
<evidence type="ECO:0000256" key="3">
    <source>
        <dbReference type="ARBA" id="ARBA00022840"/>
    </source>
</evidence>
<accession>A0ABQ2KU58</accession>
<dbReference type="PRINTS" id="PR01657">
    <property type="entry name" value="MCMFAMILY"/>
</dbReference>
<dbReference type="SUPFAM" id="SSF54211">
    <property type="entry name" value="Ribosomal protein S5 domain 2-like"/>
    <property type="match status" value="1"/>
</dbReference>
<evidence type="ECO:0000313" key="6">
    <source>
        <dbReference type="Proteomes" id="UP000606653"/>
    </source>
</evidence>
<dbReference type="Proteomes" id="UP000606653">
    <property type="component" value="Unassembled WGS sequence"/>
</dbReference>
<keyword evidence="5" id="KW-0378">Hydrolase</keyword>
<evidence type="ECO:0000313" key="5">
    <source>
        <dbReference type="EMBL" id="GGN90521.1"/>
    </source>
</evidence>
<dbReference type="NCBIfam" id="TIGR00368">
    <property type="entry name" value="YifB family Mg chelatase-like AAA ATPase"/>
    <property type="match status" value="1"/>
</dbReference>